<comment type="caution">
    <text evidence="9">The sequence shown here is derived from an EMBL/GenBank/DDBJ whole genome shotgun (WGS) entry which is preliminary data.</text>
</comment>
<name>A0ABP7G7X7_9MICO</name>
<evidence type="ECO:0000256" key="3">
    <source>
        <dbReference type="ARBA" id="ARBA00022475"/>
    </source>
</evidence>
<sequence>MNGVTTKTWRVVWELILPVALVVIWWFWSAASTNMYFPPLGDILDSFGRTWFGDGFLQHVVPSLRNLIIGYMIGSVIGIVLGVAIGRVGWLRWLMTPIVEYARALPPPALLPFAILLLGIGPEMQVGIIVFGVVFVVLLNTIDGTRGVEPTLDDVATVYQIPRRYRLTEMLLPAASPQIVAGLRTGISLAVILMVVSEMTAATQGIGFFTLQAQQNFNFTDMWSGMVLLAVIGVLANLLFAWFVERPLLFWQAGANAKR</sequence>
<proteinExistence type="inferred from homology"/>
<dbReference type="Pfam" id="PF00528">
    <property type="entry name" value="BPD_transp_1"/>
    <property type="match status" value="1"/>
</dbReference>
<gene>
    <name evidence="9" type="ORF">GCM10022240_03720</name>
</gene>
<feature type="transmembrane region" description="Helical" evidence="7">
    <location>
        <begin position="68"/>
        <end position="90"/>
    </location>
</feature>
<dbReference type="PANTHER" id="PTHR30151">
    <property type="entry name" value="ALKANE SULFONATE ABC TRANSPORTER-RELATED, MEMBRANE SUBUNIT"/>
    <property type="match status" value="1"/>
</dbReference>
<reference evidence="10" key="1">
    <citation type="journal article" date="2019" name="Int. J. Syst. Evol. Microbiol.">
        <title>The Global Catalogue of Microorganisms (GCM) 10K type strain sequencing project: providing services to taxonomists for standard genome sequencing and annotation.</title>
        <authorList>
            <consortium name="The Broad Institute Genomics Platform"/>
            <consortium name="The Broad Institute Genome Sequencing Center for Infectious Disease"/>
            <person name="Wu L."/>
            <person name="Ma J."/>
        </authorList>
    </citation>
    <scope>NUCLEOTIDE SEQUENCE [LARGE SCALE GENOMIC DNA]</scope>
    <source>
        <strain evidence="10">JCM 16950</strain>
    </source>
</reference>
<evidence type="ECO:0000256" key="6">
    <source>
        <dbReference type="ARBA" id="ARBA00023136"/>
    </source>
</evidence>
<dbReference type="SUPFAM" id="SSF161098">
    <property type="entry name" value="MetI-like"/>
    <property type="match status" value="1"/>
</dbReference>
<dbReference type="InterPro" id="IPR000515">
    <property type="entry name" value="MetI-like"/>
</dbReference>
<dbReference type="Gene3D" id="1.10.3720.10">
    <property type="entry name" value="MetI-like"/>
    <property type="match status" value="1"/>
</dbReference>
<dbReference type="EMBL" id="BAABAF010000001">
    <property type="protein sequence ID" value="GAA3754042.1"/>
    <property type="molecule type" value="Genomic_DNA"/>
</dbReference>
<evidence type="ECO:0000313" key="9">
    <source>
        <dbReference type="EMBL" id="GAA3754042.1"/>
    </source>
</evidence>
<keyword evidence="5 7" id="KW-1133">Transmembrane helix</keyword>
<keyword evidence="10" id="KW-1185">Reference proteome</keyword>
<comment type="subcellular location">
    <subcellularLocation>
        <location evidence="1 7">Cell membrane</location>
        <topology evidence="1 7">Multi-pass membrane protein</topology>
    </subcellularLocation>
</comment>
<feature type="transmembrane region" description="Helical" evidence="7">
    <location>
        <begin position="223"/>
        <end position="244"/>
    </location>
</feature>
<evidence type="ECO:0000256" key="7">
    <source>
        <dbReference type="RuleBase" id="RU363032"/>
    </source>
</evidence>
<dbReference type="InterPro" id="IPR035906">
    <property type="entry name" value="MetI-like_sf"/>
</dbReference>
<keyword evidence="6 7" id="KW-0472">Membrane</keyword>
<accession>A0ABP7G7X7</accession>
<dbReference type="RefSeq" id="WP_344779925.1">
    <property type="nucleotide sequence ID" value="NZ_BAABAF010000001.1"/>
</dbReference>
<dbReference type="PANTHER" id="PTHR30151:SF0">
    <property type="entry name" value="ABC TRANSPORTER PERMEASE PROTEIN MJ0413-RELATED"/>
    <property type="match status" value="1"/>
</dbReference>
<feature type="transmembrane region" description="Helical" evidence="7">
    <location>
        <begin position="12"/>
        <end position="28"/>
    </location>
</feature>
<feature type="domain" description="ABC transmembrane type-1" evidence="8">
    <location>
        <begin position="60"/>
        <end position="244"/>
    </location>
</feature>
<feature type="transmembrane region" description="Helical" evidence="7">
    <location>
        <begin position="110"/>
        <end position="139"/>
    </location>
</feature>
<evidence type="ECO:0000259" key="8">
    <source>
        <dbReference type="PROSITE" id="PS50928"/>
    </source>
</evidence>
<evidence type="ECO:0000256" key="5">
    <source>
        <dbReference type="ARBA" id="ARBA00022989"/>
    </source>
</evidence>
<evidence type="ECO:0000313" key="10">
    <source>
        <dbReference type="Proteomes" id="UP001500540"/>
    </source>
</evidence>
<dbReference type="Proteomes" id="UP001500540">
    <property type="component" value="Unassembled WGS sequence"/>
</dbReference>
<evidence type="ECO:0000256" key="4">
    <source>
        <dbReference type="ARBA" id="ARBA00022692"/>
    </source>
</evidence>
<evidence type="ECO:0000256" key="2">
    <source>
        <dbReference type="ARBA" id="ARBA00022448"/>
    </source>
</evidence>
<comment type="similarity">
    <text evidence="7">Belongs to the binding-protein-dependent transport system permease family.</text>
</comment>
<evidence type="ECO:0000256" key="1">
    <source>
        <dbReference type="ARBA" id="ARBA00004651"/>
    </source>
</evidence>
<protein>
    <submittedName>
        <fullName evidence="9">ABC transporter permease</fullName>
    </submittedName>
</protein>
<keyword evidence="2 7" id="KW-0813">Transport</keyword>
<dbReference type="PROSITE" id="PS50928">
    <property type="entry name" value="ABC_TM1"/>
    <property type="match status" value="1"/>
</dbReference>
<feature type="transmembrane region" description="Helical" evidence="7">
    <location>
        <begin position="187"/>
        <end position="211"/>
    </location>
</feature>
<keyword evidence="3" id="KW-1003">Cell membrane</keyword>
<organism evidence="9 10">
    <name type="scientific">Microbacterium kribbense</name>
    <dbReference type="NCBI Taxonomy" id="433645"/>
    <lineage>
        <taxon>Bacteria</taxon>
        <taxon>Bacillati</taxon>
        <taxon>Actinomycetota</taxon>
        <taxon>Actinomycetes</taxon>
        <taxon>Micrococcales</taxon>
        <taxon>Microbacteriaceae</taxon>
        <taxon>Microbacterium</taxon>
    </lineage>
</organism>
<keyword evidence="4 7" id="KW-0812">Transmembrane</keyword>